<dbReference type="InParanoid" id="K0KIG2"/>
<feature type="region of interest" description="Disordered" evidence="1">
    <location>
        <begin position="1"/>
        <end position="76"/>
    </location>
</feature>
<reference evidence="2 3" key="1">
    <citation type="journal article" date="2012" name="Eukaryot. Cell">
        <title>Draft genome sequence of Wickerhamomyces ciferrii NRRL Y-1031 F-60-10.</title>
        <authorList>
            <person name="Schneider J."/>
            <person name="Andrea H."/>
            <person name="Blom J."/>
            <person name="Jaenicke S."/>
            <person name="Ruckert C."/>
            <person name="Schorsch C."/>
            <person name="Szczepanowski R."/>
            <person name="Farwick M."/>
            <person name="Goesmann A."/>
            <person name="Puhler A."/>
            <person name="Schaffer S."/>
            <person name="Tauch A."/>
            <person name="Kohler T."/>
            <person name="Brinkrolf K."/>
        </authorList>
    </citation>
    <scope>NUCLEOTIDE SEQUENCE [LARGE SCALE GENOMIC DNA]</scope>
    <source>
        <strain evidence="3">ATCC 14091 / BCRC 22168 / CBS 111 / JCM 3599 / NBRC 0793 / NRRL Y-1031 F-60-10</strain>
    </source>
</reference>
<comment type="caution">
    <text evidence="2">The sequence shown here is derived from an EMBL/GenBank/DDBJ whole genome shotgun (WGS) entry which is preliminary data.</text>
</comment>
<organism evidence="2 3">
    <name type="scientific">Wickerhamomyces ciferrii (strain ATCC 14091 / BCRC 22168 / CBS 111 / JCM 3599 / NBRC 0793 / NRRL Y-1031 F-60-10)</name>
    <name type="common">Yeast</name>
    <name type="synonym">Pichia ciferrii</name>
    <dbReference type="NCBI Taxonomy" id="1206466"/>
    <lineage>
        <taxon>Eukaryota</taxon>
        <taxon>Fungi</taxon>
        <taxon>Dikarya</taxon>
        <taxon>Ascomycota</taxon>
        <taxon>Saccharomycotina</taxon>
        <taxon>Saccharomycetes</taxon>
        <taxon>Phaffomycetales</taxon>
        <taxon>Wickerhamomycetaceae</taxon>
        <taxon>Wickerhamomyces</taxon>
    </lineage>
</organism>
<evidence type="ECO:0000313" key="2">
    <source>
        <dbReference type="EMBL" id="CCH40948.1"/>
    </source>
</evidence>
<name>K0KIG2_WICCF</name>
<sequence>MTKAQPISNPIIPDFDIPKKSSTKLKLTQKSNSKTTTKQDTNTKTTPLVKPHDTNKPQPTNTNLLTGYSSSESDSE</sequence>
<dbReference type="AlphaFoldDB" id="K0KIG2"/>
<feature type="compositionally biased region" description="Low complexity" evidence="1">
    <location>
        <begin position="24"/>
        <end position="46"/>
    </location>
</feature>
<protein>
    <submittedName>
        <fullName evidence="2">Uncharacterized protein</fullName>
    </submittedName>
</protein>
<keyword evidence="3" id="KW-1185">Reference proteome</keyword>
<evidence type="ECO:0000313" key="3">
    <source>
        <dbReference type="Proteomes" id="UP000009328"/>
    </source>
</evidence>
<dbReference type="HOGENOM" id="CLU_2656352_0_0_1"/>
<gene>
    <name evidence="2" type="ORF">BN7_482</name>
</gene>
<proteinExistence type="predicted"/>
<accession>K0KIG2</accession>
<feature type="compositionally biased region" description="Polar residues" evidence="1">
    <location>
        <begin position="56"/>
        <end position="76"/>
    </location>
</feature>
<dbReference type="EMBL" id="CAIF01000008">
    <property type="protein sequence ID" value="CCH40948.1"/>
    <property type="molecule type" value="Genomic_DNA"/>
</dbReference>
<evidence type="ECO:0000256" key="1">
    <source>
        <dbReference type="SAM" id="MobiDB-lite"/>
    </source>
</evidence>
<dbReference type="Proteomes" id="UP000009328">
    <property type="component" value="Unassembled WGS sequence"/>
</dbReference>